<feature type="binding site" evidence="13">
    <location>
        <begin position="62"/>
        <end position="69"/>
    </location>
    <ligand>
        <name>ATP</name>
        <dbReference type="ChEBI" id="CHEBI:30616"/>
    </ligand>
</feature>
<dbReference type="GO" id="GO:0005524">
    <property type="term" value="F:ATP binding"/>
    <property type="evidence" value="ECO:0007669"/>
    <property type="project" value="UniProtKB-UniRule"/>
</dbReference>
<keyword evidence="14" id="KW-0812">Transmembrane</keyword>
<dbReference type="GO" id="GO:0009029">
    <property type="term" value="F:lipid-A 4'-kinase activity"/>
    <property type="evidence" value="ECO:0007669"/>
    <property type="project" value="UniProtKB-UniRule"/>
</dbReference>
<dbReference type="EMBL" id="RJVK01000001">
    <property type="protein sequence ID" value="ROR40536.1"/>
    <property type="molecule type" value="Genomic_DNA"/>
</dbReference>
<dbReference type="NCBIfam" id="NF001892">
    <property type="entry name" value="PRK00652.1-5"/>
    <property type="match status" value="1"/>
</dbReference>
<comment type="pathway">
    <text evidence="2 13">Glycolipid biosynthesis; lipid IV(A) biosynthesis; lipid IV(A) from (3R)-3-hydroxytetradecanoyl-[acyl-carrier-protein] and UDP-N-acetyl-alpha-D-glucosamine: step 6/6.</text>
</comment>
<dbReference type="GO" id="GO:0009244">
    <property type="term" value="P:lipopolysaccharide core region biosynthetic process"/>
    <property type="evidence" value="ECO:0007669"/>
    <property type="project" value="TreeGrafter"/>
</dbReference>
<protein>
    <recommendedName>
        <fullName evidence="4 13">Tetraacyldisaccharide 4'-kinase</fullName>
        <ecNumber evidence="3 13">2.7.1.130</ecNumber>
    </recommendedName>
    <alternativeName>
        <fullName evidence="12 13">Lipid A 4'-kinase</fullName>
    </alternativeName>
</protein>
<organism evidence="15 16">
    <name type="scientific">Caminibacter pacificus</name>
    <dbReference type="NCBI Taxonomy" id="1424653"/>
    <lineage>
        <taxon>Bacteria</taxon>
        <taxon>Pseudomonadati</taxon>
        <taxon>Campylobacterota</taxon>
        <taxon>Epsilonproteobacteria</taxon>
        <taxon>Nautiliales</taxon>
        <taxon>Nautiliaceae</taxon>
        <taxon>Caminibacter</taxon>
    </lineage>
</organism>
<evidence type="ECO:0000256" key="3">
    <source>
        <dbReference type="ARBA" id="ARBA00012071"/>
    </source>
</evidence>
<dbReference type="PANTHER" id="PTHR42724:SF1">
    <property type="entry name" value="TETRAACYLDISACCHARIDE 4'-KINASE, MITOCHONDRIAL-RELATED"/>
    <property type="match status" value="1"/>
</dbReference>
<proteinExistence type="inferred from homology"/>
<dbReference type="AlphaFoldDB" id="A0AAJ4UY53"/>
<keyword evidence="8 13" id="KW-0547">Nucleotide-binding</keyword>
<comment type="caution">
    <text evidence="15">The sequence shown here is derived from an EMBL/GenBank/DDBJ whole genome shotgun (WGS) entry which is preliminary data.</text>
</comment>
<comment type="similarity">
    <text evidence="13">Belongs to the LpxK family.</text>
</comment>
<evidence type="ECO:0000256" key="12">
    <source>
        <dbReference type="ARBA" id="ARBA00029757"/>
    </source>
</evidence>
<keyword evidence="14" id="KW-0472">Membrane</keyword>
<dbReference type="Pfam" id="PF02606">
    <property type="entry name" value="LpxK"/>
    <property type="match status" value="2"/>
</dbReference>
<dbReference type="SUPFAM" id="SSF52540">
    <property type="entry name" value="P-loop containing nucleoside triphosphate hydrolases"/>
    <property type="match status" value="1"/>
</dbReference>
<dbReference type="PANTHER" id="PTHR42724">
    <property type="entry name" value="TETRAACYLDISACCHARIDE 4'-KINASE"/>
    <property type="match status" value="1"/>
</dbReference>
<evidence type="ECO:0000256" key="6">
    <source>
        <dbReference type="ARBA" id="ARBA00022556"/>
    </source>
</evidence>
<keyword evidence="5 13" id="KW-0444">Lipid biosynthesis</keyword>
<dbReference type="InterPro" id="IPR003758">
    <property type="entry name" value="LpxK"/>
</dbReference>
<dbReference type="HAMAP" id="MF_00409">
    <property type="entry name" value="LpxK"/>
    <property type="match status" value="1"/>
</dbReference>
<keyword evidence="7 13" id="KW-0808">Transferase</keyword>
<evidence type="ECO:0000256" key="11">
    <source>
        <dbReference type="ARBA" id="ARBA00023098"/>
    </source>
</evidence>
<name>A0AAJ4UY53_9BACT</name>
<dbReference type="GO" id="GO:0005886">
    <property type="term" value="C:plasma membrane"/>
    <property type="evidence" value="ECO:0007669"/>
    <property type="project" value="TreeGrafter"/>
</dbReference>
<gene>
    <name evidence="13" type="primary">lpxK</name>
    <name evidence="15" type="ORF">EDC58_0011</name>
</gene>
<keyword evidence="10 13" id="KW-0067">ATP-binding</keyword>
<keyword evidence="11 13" id="KW-0443">Lipid metabolism</keyword>
<evidence type="ECO:0000256" key="8">
    <source>
        <dbReference type="ARBA" id="ARBA00022741"/>
    </source>
</evidence>
<evidence type="ECO:0000256" key="1">
    <source>
        <dbReference type="ARBA" id="ARBA00002274"/>
    </source>
</evidence>
<accession>A0AAJ4UY53</accession>
<evidence type="ECO:0000256" key="4">
    <source>
        <dbReference type="ARBA" id="ARBA00016436"/>
    </source>
</evidence>
<evidence type="ECO:0000256" key="5">
    <source>
        <dbReference type="ARBA" id="ARBA00022516"/>
    </source>
</evidence>
<dbReference type="Proteomes" id="UP000272781">
    <property type="component" value="Unassembled WGS sequence"/>
</dbReference>
<evidence type="ECO:0000256" key="9">
    <source>
        <dbReference type="ARBA" id="ARBA00022777"/>
    </source>
</evidence>
<keyword evidence="6 13" id="KW-0441">Lipid A biosynthesis</keyword>
<evidence type="ECO:0000256" key="2">
    <source>
        <dbReference type="ARBA" id="ARBA00004870"/>
    </source>
</evidence>
<evidence type="ECO:0000256" key="14">
    <source>
        <dbReference type="SAM" id="Phobius"/>
    </source>
</evidence>
<keyword evidence="14" id="KW-1133">Transmembrane helix</keyword>
<sequence length="301" mass="35030">MQMKNRIYNFFEEMLFYPKWYHWPLIIALLPFSFIYMTIAHFKFPKKFENLGIPIVSIGNIIIGGSGKTPLSIAIAKHFEKYKPAVVLRGYGRKSRGLYVISREGEILEDVEVSGDEAMEIALKTKASVIVSENRKEGVLKAKELGCGFVILDDGFDKPFEKLNIVIDTKIKNPFTLPAGGYRYPRLALRFADMVLEEGRDFKRKIDCPKGDILISAISKPKRLLKYCKMPYKFFPDHYEYEFEDIKEFKDKKIVTTFKDYVKLKKFPLNLQVIDLQIELKKEVLEKIENYLIKLQQKGDI</sequence>
<evidence type="ECO:0000256" key="7">
    <source>
        <dbReference type="ARBA" id="ARBA00022679"/>
    </source>
</evidence>
<evidence type="ECO:0000256" key="13">
    <source>
        <dbReference type="HAMAP-Rule" id="MF_00409"/>
    </source>
</evidence>
<keyword evidence="9 13" id="KW-0418">Kinase</keyword>
<evidence type="ECO:0000313" key="16">
    <source>
        <dbReference type="Proteomes" id="UP000272781"/>
    </source>
</evidence>
<evidence type="ECO:0000256" key="10">
    <source>
        <dbReference type="ARBA" id="ARBA00022840"/>
    </source>
</evidence>
<dbReference type="EC" id="2.7.1.130" evidence="3 13"/>
<evidence type="ECO:0000313" key="15">
    <source>
        <dbReference type="EMBL" id="ROR40536.1"/>
    </source>
</evidence>
<dbReference type="InterPro" id="IPR027417">
    <property type="entry name" value="P-loop_NTPase"/>
</dbReference>
<reference evidence="15 16" key="1">
    <citation type="submission" date="2018-11" db="EMBL/GenBank/DDBJ databases">
        <title>Genomic Encyclopedia of Type Strains, Phase IV (KMG-IV): sequencing the most valuable type-strain genomes for metagenomic binning, comparative biology and taxonomic classification.</title>
        <authorList>
            <person name="Goeker M."/>
        </authorList>
    </citation>
    <scope>NUCLEOTIDE SEQUENCE [LARGE SCALE GENOMIC DNA]</scope>
    <source>
        <strain evidence="15 16">DSM 27783</strain>
    </source>
</reference>
<dbReference type="GO" id="GO:0009245">
    <property type="term" value="P:lipid A biosynthetic process"/>
    <property type="evidence" value="ECO:0007669"/>
    <property type="project" value="UniProtKB-UniRule"/>
</dbReference>
<comment type="function">
    <text evidence="1 13">Transfers the gamma-phosphate of ATP to the 4'-position of a tetraacyldisaccharide 1-phosphate intermediate (termed DS-1-P) to form tetraacyldisaccharide 1,4'-bis-phosphate (lipid IVA).</text>
</comment>
<feature type="transmembrane region" description="Helical" evidence="14">
    <location>
        <begin position="20"/>
        <end position="39"/>
    </location>
</feature>
<comment type="catalytic activity">
    <reaction evidence="13">
        <text>a lipid A disaccharide + ATP = a lipid IVA + ADP + H(+)</text>
        <dbReference type="Rhea" id="RHEA:67840"/>
        <dbReference type="ChEBI" id="CHEBI:15378"/>
        <dbReference type="ChEBI" id="CHEBI:30616"/>
        <dbReference type="ChEBI" id="CHEBI:176343"/>
        <dbReference type="ChEBI" id="CHEBI:176425"/>
        <dbReference type="ChEBI" id="CHEBI:456216"/>
        <dbReference type="EC" id="2.7.1.130"/>
    </reaction>
</comment>